<dbReference type="Proteomes" id="UP001162992">
    <property type="component" value="Chromosome 8"/>
</dbReference>
<name>A0ACC2CXC9_DIPCM</name>
<proteinExistence type="predicted"/>
<accession>A0ACC2CXC9</accession>
<protein>
    <submittedName>
        <fullName evidence="1">Uncharacterized protein</fullName>
    </submittedName>
</protein>
<evidence type="ECO:0000313" key="1">
    <source>
        <dbReference type="EMBL" id="KAJ7546705.1"/>
    </source>
</evidence>
<sequence length="1774" mass="195710">MSGSGGKGKAAVTALTADVMFKHGHAAYRLRPLASPMFDAKSGAVCRHLDVIPGRFYTIGRSKSTCDLIFQDKRVSRQHCQIYLDPKDSLLYLLDGSSTSFCKARQTASENEAYENEEAGNDATRKPEAILDGSTALTPLLESFRRDLCNDMANAELDRTPSQAKDIFEQTSASQRGNNSASTAEGISEDAHCNGLSAIVRASNDKYVKEALISNFLQPGKRSLNGIYVNGRRLGVGTSQVLNQGSEVSLVESAKGSRSLNPRFGDPVGFIVVKLTATAKSVYSCCKYETNSGNLLASGHLQGNKRKVTSPTSSYAHLQKRVAGSPSRIRSAAANFDATKDGTNTLVCHWLTGNSSSSFSKSGNCHEECLDEAMCRFSKKHRNSHLEGNISISNTKNCGEKRKVLDNGGSYIWSKEEDPGYRKGIFLGNKFHSMRSREKPSLLIKSAEKLIEASQSLRNSVSTAWDNEASKGSTMSGISQNGINEREKLHEENSLTMLRSRCKNMARSQVGELDILERAETARPCQRLPELQKYLTAQEVRTLKPTSVAESLIPSKKCEGSSVKLSTSDFKHGCLDQDEIIQLTGSSSCQMLPRLIPEVTSNFITECGGDGLDIVSLAICHPSNLIQPTADVHLTSNSKLVKYTPCSGLSNTNLEALRFTEGDMESVQAGKRRVSTRASENILKRFDDIYDRQSLGSGSHSNSSSEVRALVLEEQQEVKLCCPDLRVSESLKVDILESHYIPLKSAKSTGLSSPCLAANQCFSNPLPHTGLEKQSQYLALDRSTDCVIEKIDSSCIPTPSLTVQFPLEKFRLNVLVHSAEEKCLANEYVVKYCKNISRQEKKQNVLTSCSEGIKIKFNKCEASKKCTIGQYLLAKGACVESEKKTTTEVGGVVSAPLISNPLTNVVLHSENSKGAEYLVNGKPSKILPGSTYGVPDRHIEDCPVSIPMNQKERAPFIPKKMEEAKDSLMIHAATSEVSDCLFRDNEGLNPCSNICSAKYGPGSHGFCLNKLEWMDHSSSLCSSVALQELLTPLDDVQAIFVATFTCDIQWFMHSNNISPDLPVTVCCHDSERCWSPSITNRSSVPYSEWPNLRIVYPSFPDVCSFKGEHKRRGIGCHHPKFFLLKRRGNLRVIISSANLNARQWLHVSNTVWWQDFYRQDIPNFQALFEFSKGQMKDPKHHNVAGDFAAQLASFVASLLMDIPEEARWVVDLAFYDFSKASASLVTSIPGLHRQRIPYFSNDAPTVDFFSKQTSSTYLGIVDSTVVGIIHRFRPEADPNGVRLRALATISSKGSVDADGLIQVILKREMNVSVDPNAVSVLVPLLVGCSQEPRLERGSYSHEKSSLSSSQETYVHLGFLPKTTAKWVATLCDSGFCSFKAKLSLREAFLAASSQSKRNVQLMLYVFHGPEFLHLSESMLSVEIVAALSSLLGSLHHSVGVWRLQEILSYYNWRDSEETEFIYGSSSMGISLDAPFFAYFSAAVGRRAFPSLGSNESDPEWGCWTAAHEVENPSIGLVFPTIERAKRGRGGLDSHYGLLSFAESTWKRLKEAQLLHDAVPYPAEREGVAMHVKVARRRFQHSSGIAYGWVYCGSHNFSPAAWGKFISKYSPRDADTGITNDNSLHICNYELGLVFVEPPPELKAADAIPCHSGSMWHQTSTSDMIETGGTKKDLDRYILPFVVPPPRYQHIDHPATGKALYEARCDLRFKLLPKVISEDTKLGEILTDVSEVEAPVDGDLEPEQQLPLLEHHIPSNGDENYAEALFIQLDSFDSF</sequence>
<comment type="caution">
    <text evidence="1">The sequence shown here is derived from an EMBL/GenBank/DDBJ whole genome shotgun (WGS) entry which is preliminary data.</text>
</comment>
<dbReference type="EMBL" id="CM055099">
    <property type="protein sequence ID" value="KAJ7546705.1"/>
    <property type="molecule type" value="Genomic_DNA"/>
</dbReference>
<keyword evidence="2" id="KW-1185">Reference proteome</keyword>
<reference evidence="2" key="1">
    <citation type="journal article" date="2024" name="Proc. Natl. Acad. Sci. U.S.A.">
        <title>Extraordinary preservation of gene collinearity over three hundred million years revealed in homosporous lycophytes.</title>
        <authorList>
            <person name="Li C."/>
            <person name="Wickell D."/>
            <person name="Kuo L.Y."/>
            <person name="Chen X."/>
            <person name="Nie B."/>
            <person name="Liao X."/>
            <person name="Peng D."/>
            <person name="Ji J."/>
            <person name="Jenkins J."/>
            <person name="Williams M."/>
            <person name="Shu S."/>
            <person name="Plott C."/>
            <person name="Barry K."/>
            <person name="Rajasekar S."/>
            <person name="Grimwood J."/>
            <person name="Han X."/>
            <person name="Sun S."/>
            <person name="Hou Z."/>
            <person name="He W."/>
            <person name="Dai G."/>
            <person name="Sun C."/>
            <person name="Schmutz J."/>
            <person name="Leebens-Mack J.H."/>
            <person name="Li F.W."/>
            <person name="Wang L."/>
        </authorList>
    </citation>
    <scope>NUCLEOTIDE SEQUENCE [LARGE SCALE GENOMIC DNA]</scope>
    <source>
        <strain evidence="2">cv. PW_Plant_1</strain>
    </source>
</reference>
<gene>
    <name evidence="1" type="ORF">O6H91_08G051000</name>
</gene>
<evidence type="ECO:0000313" key="2">
    <source>
        <dbReference type="Proteomes" id="UP001162992"/>
    </source>
</evidence>
<organism evidence="1 2">
    <name type="scientific">Diphasiastrum complanatum</name>
    <name type="common">Issler's clubmoss</name>
    <name type="synonym">Lycopodium complanatum</name>
    <dbReference type="NCBI Taxonomy" id="34168"/>
    <lineage>
        <taxon>Eukaryota</taxon>
        <taxon>Viridiplantae</taxon>
        <taxon>Streptophyta</taxon>
        <taxon>Embryophyta</taxon>
        <taxon>Tracheophyta</taxon>
        <taxon>Lycopodiopsida</taxon>
        <taxon>Lycopodiales</taxon>
        <taxon>Lycopodiaceae</taxon>
        <taxon>Lycopodioideae</taxon>
        <taxon>Diphasiastrum</taxon>
    </lineage>
</organism>